<dbReference type="Gene3D" id="3.60.120.10">
    <property type="entry name" value="Anthranilate synthase"/>
    <property type="match status" value="1"/>
</dbReference>
<protein>
    <recommendedName>
        <fullName evidence="1">Chorismate-utilising enzyme C-terminal domain-containing protein</fullName>
    </recommendedName>
</protein>
<proteinExistence type="predicted"/>
<dbReference type="InterPro" id="IPR015890">
    <property type="entry name" value="Chorismate_C"/>
</dbReference>
<evidence type="ECO:0000313" key="3">
    <source>
        <dbReference type="Proteomes" id="UP001620514"/>
    </source>
</evidence>
<dbReference type="SUPFAM" id="SSF56322">
    <property type="entry name" value="ADC synthase"/>
    <property type="match status" value="1"/>
</dbReference>
<evidence type="ECO:0000313" key="2">
    <source>
        <dbReference type="EMBL" id="MFK4441423.1"/>
    </source>
</evidence>
<dbReference type="Pfam" id="PF00425">
    <property type="entry name" value="Chorismate_bind"/>
    <property type="match status" value="1"/>
</dbReference>
<evidence type="ECO:0000259" key="1">
    <source>
        <dbReference type="Pfam" id="PF00425"/>
    </source>
</evidence>
<dbReference type="EMBL" id="JBIYDN010000003">
    <property type="protein sequence ID" value="MFK4441423.1"/>
    <property type="molecule type" value="Genomic_DNA"/>
</dbReference>
<dbReference type="InterPro" id="IPR019999">
    <property type="entry name" value="Anth_synth_I-like"/>
</dbReference>
<reference evidence="2 3" key="1">
    <citation type="submission" date="2024-10" db="EMBL/GenBank/DDBJ databases">
        <authorList>
            <person name="Deangelis K."/>
            <person name="Huntemann M."/>
            <person name="Clum A."/>
            <person name="Wang J."/>
            <person name="Palaniappan K."/>
            <person name="Ritter S."/>
            <person name="Chen I.-M."/>
            <person name="Stamatis D."/>
            <person name="Reddy T."/>
            <person name="O'Malley R."/>
            <person name="Daum C."/>
            <person name="Ng V."/>
            <person name="Ivanova N."/>
            <person name="Kyrpides N."/>
            <person name="Woyke T."/>
        </authorList>
    </citation>
    <scope>NUCLEOTIDE SEQUENCE [LARGE SCALE GENOMIC DNA]</scope>
    <source>
        <strain evidence="2 3">GAS97</strain>
    </source>
</reference>
<organism evidence="2 3">
    <name type="scientific">Caballeronia udeis</name>
    <dbReference type="NCBI Taxonomy" id="1232866"/>
    <lineage>
        <taxon>Bacteria</taxon>
        <taxon>Pseudomonadati</taxon>
        <taxon>Pseudomonadota</taxon>
        <taxon>Betaproteobacteria</taxon>
        <taxon>Burkholderiales</taxon>
        <taxon>Burkholderiaceae</taxon>
        <taxon>Caballeronia</taxon>
    </lineage>
</organism>
<dbReference type="PANTHER" id="PTHR11236">
    <property type="entry name" value="AMINOBENZOATE/ANTHRANILATE SYNTHASE"/>
    <property type="match status" value="1"/>
</dbReference>
<feature type="domain" description="Chorismate-utilising enzyme C-terminal" evidence="1">
    <location>
        <begin position="113"/>
        <end position="250"/>
    </location>
</feature>
<dbReference type="InterPro" id="IPR005801">
    <property type="entry name" value="ADC_synthase"/>
</dbReference>
<reference evidence="2 3" key="2">
    <citation type="submission" date="2024-11" db="EMBL/GenBank/DDBJ databases">
        <title>Using genomics to understand microbial adaptation to soil warming.</title>
        <authorList>
            <person name="Deangelis K.M. PhD."/>
        </authorList>
    </citation>
    <scope>NUCLEOTIDE SEQUENCE [LARGE SCALE GENOMIC DNA]</scope>
    <source>
        <strain evidence="2 3">GAS97</strain>
    </source>
</reference>
<gene>
    <name evidence="2" type="ORF">ABH943_001434</name>
</gene>
<sequence length="283" mass="32470">MYTCRFENNLNGTAIALSDLRERVSVDRREDLPGAFAAIEECRARGLWVALMLEYELGEWLVPGFPSTAETVASKPRLNALAFGKCTREKAWEGQSESRFTASAIKLPIELGDYVDNVWRIQRDIKAGNFYQVNYTFPIDFHVDGHPKDIYRFLSTRHRTSYSAFVQDENRYILSFSPELFLRRKGNILTTRPMKGTAPRHVDPEIDARYAQRLRRSEKDRAENLMIVDLLRNDLGIIATTGSVRIHYRCSKTGGDASYQRLRSCAKRDLLRQCGLVSAFGRF</sequence>
<dbReference type="PANTHER" id="PTHR11236:SF50">
    <property type="entry name" value="AMINODEOXYCHORISMATE SYNTHASE COMPONENT 1"/>
    <property type="match status" value="1"/>
</dbReference>
<accession>A0ABW8MCN9</accession>
<dbReference type="Proteomes" id="UP001620514">
    <property type="component" value="Unassembled WGS sequence"/>
</dbReference>
<keyword evidence="3" id="KW-1185">Reference proteome</keyword>
<name>A0ABW8MCN9_9BURK</name>
<comment type="caution">
    <text evidence="2">The sequence shown here is derived from an EMBL/GenBank/DDBJ whole genome shotgun (WGS) entry which is preliminary data.</text>
</comment>